<keyword evidence="4" id="KW-0378">Hydrolase</keyword>
<evidence type="ECO:0000313" key="8">
    <source>
        <dbReference type="EMBL" id="KAE8717150.1"/>
    </source>
</evidence>
<evidence type="ECO:0000313" key="9">
    <source>
        <dbReference type="Proteomes" id="UP000436088"/>
    </source>
</evidence>
<dbReference type="InterPro" id="IPR011013">
    <property type="entry name" value="Gal_mutarotase_sf_dom"/>
</dbReference>
<feature type="domain" description="Glycoside hydrolase family 38 central" evidence="7">
    <location>
        <begin position="316"/>
        <end position="401"/>
    </location>
</feature>
<dbReference type="PANTHER" id="PTHR11607:SF3">
    <property type="entry name" value="LYSOSOMAL ALPHA-MANNOSIDASE"/>
    <property type="match status" value="1"/>
</dbReference>
<dbReference type="SMART" id="SM00872">
    <property type="entry name" value="Alpha-mann_mid"/>
    <property type="match status" value="1"/>
</dbReference>
<dbReference type="FunFam" id="1.20.1270.50:FF:000001">
    <property type="entry name" value="Alpha-mannosidase"/>
    <property type="match status" value="1"/>
</dbReference>
<dbReference type="InterPro" id="IPR028995">
    <property type="entry name" value="Glyco_hydro_57/38_cen_sf"/>
</dbReference>
<evidence type="ECO:0000256" key="2">
    <source>
        <dbReference type="ARBA" id="ARBA00009792"/>
    </source>
</evidence>
<dbReference type="GO" id="GO:0030246">
    <property type="term" value="F:carbohydrate binding"/>
    <property type="evidence" value="ECO:0007669"/>
    <property type="project" value="InterPro"/>
</dbReference>
<accession>A0A6A3BJE8</accession>
<dbReference type="Gene3D" id="2.70.98.30">
    <property type="entry name" value="Golgi alpha-mannosidase II, domain 4"/>
    <property type="match status" value="2"/>
</dbReference>
<protein>
    <submittedName>
        <fullName evidence="8">Alpha-mannosidase 2</fullName>
    </submittedName>
</protein>
<reference evidence="8" key="1">
    <citation type="submission" date="2019-09" db="EMBL/GenBank/DDBJ databases">
        <title>Draft genome information of white flower Hibiscus syriacus.</title>
        <authorList>
            <person name="Kim Y.-M."/>
        </authorList>
    </citation>
    <scope>NUCLEOTIDE SEQUENCE [LARGE SCALE GENOMIC DNA]</scope>
    <source>
        <strain evidence="8">YM2019G1</strain>
    </source>
</reference>
<dbReference type="Proteomes" id="UP000436088">
    <property type="component" value="Unassembled WGS sequence"/>
</dbReference>
<gene>
    <name evidence="8" type="ORF">F3Y22_tig00110059pilonHSYRG00198</name>
</gene>
<dbReference type="InterPro" id="IPR015341">
    <property type="entry name" value="Glyco_hydro_38_cen"/>
</dbReference>
<evidence type="ECO:0000256" key="5">
    <source>
        <dbReference type="ARBA" id="ARBA00022833"/>
    </source>
</evidence>
<evidence type="ECO:0000256" key="6">
    <source>
        <dbReference type="ARBA" id="ARBA00023295"/>
    </source>
</evidence>
<dbReference type="InterPro" id="IPR011330">
    <property type="entry name" value="Glyco_hydro/deAcase_b/a-brl"/>
</dbReference>
<dbReference type="GO" id="GO:0004559">
    <property type="term" value="F:alpha-mannosidase activity"/>
    <property type="evidence" value="ECO:0007669"/>
    <property type="project" value="InterPro"/>
</dbReference>
<keyword evidence="9" id="KW-1185">Reference proteome</keyword>
<dbReference type="SUPFAM" id="SSF74650">
    <property type="entry name" value="Galactose mutarotase-like"/>
    <property type="match status" value="1"/>
</dbReference>
<keyword evidence="5" id="KW-0862">Zinc</keyword>
<dbReference type="InterPro" id="IPR050843">
    <property type="entry name" value="Glycosyl_Hydrlase_38"/>
</dbReference>
<dbReference type="Pfam" id="PF09261">
    <property type="entry name" value="Alpha-mann_mid"/>
    <property type="match status" value="1"/>
</dbReference>
<dbReference type="AlphaFoldDB" id="A0A6A3BJE8"/>
<name>A0A6A3BJE8_HIBSY</name>
<dbReference type="GO" id="GO:0006013">
    <property type="term" value="P:mannose metabolic process"/>
    <property type="evidence" value="ECO:0007669"/>
    <property type="project" value="InterPro"/>
</dbReference>
<dbReference type="GO" id="GO:0046872">
    <property type="term" value="F:metal ion binding"/>
    <property type="evidence" value="ECO:0007669"/>
    <property type="project" value="UniProtKB-KW"/>
</dbReference>
<dbReference type="GO" id="GO:0000139">
    <property type="term" value="C:Golgi membrane"/>
    <property type="evidence" value="ECO:0007669"/>
    <property type="project" value="TreeGrafter"/>
</dbReference>
<proteinExistence type="inferred from homology"/>
<keyword evidence="3" id="KW-0479">Metal-binding</keyword>
<comment type="caution">
    <text evidence="8">The sequence shown here is derived from an EMBL/GenBank/DDBJ whole genome shotgun (WGS) entry which is preliminary data.</text>
</comment>
<evidence type="ECO:0000256" key="3">
    <source>
        <dbReference type="ARBA" id="ARBA00022723"/>
    </source>
</evidence>
<dbReference type="InterPro" id="IPR027291">
    <property type="entry name" value="Glyco_hydro_38_N_sf"/>
</dbReference>
<dbReference type="InterPro" id="IPR037094">
    <property type="entry name" value="Glyco_hydro_38_cen_sf"/>
</dbReference>
<comment type="cofactor">
    <cofactor evidence="1">
        <name>Zn(2+)</name>
        <dbReference type="ChEBI" id="CHEBI:29105"/>
    </cofactor>
</comment>
<evidence type="ECO:0000256" key="4">
    <source>
        <dbReference type="ARBA" id="ARBA00022801"/>
    </source>
</evidence>
<dbReference type="SUPFAM" id="SSF88688">
    <property type="entry name" value="Families 57/38 glycoside transferase middle domain"/>
    <property type="match status" value="1"/>
</dbReference>
<dbReference type="Gene3D" id="1.20.1270.50">
    <property type="entry name" value="Glycoside hydrolase family 38, central domain"/>
    <property type="match status" value="1"/>
</dbReference>
<dbReference type="SUPFAM" id="SSF88713">
    <property type="entry name" value="Glycoside hydrolase/deacetylase"/>
    <property type="match status" value="1"/>
</dbReference>
<evidence type="ECO:0000256" key="1">
    <source>
        <dbReference type="ARBA" id="ARBA00001947"/>
    </source>
</evidence>
<evidence type="ECO:0000259" key="7">
    <source>
        <dbReference type="SMART" id="SM00872"/>
    </source>
</evidence>
<sequence>MLNPTLYWKHYWEWYLRLGFPTSLLSDREQGGLSRTAAAAVRLVSSRLVSGRGRGRGRGRGSGNTCLRNVRADTIFLEKILKKQNLFFQRIWKIATTTVDYRNEFGKSQRQLQTIATRNGKSQHDFQLSQREMENRNAIFNYRNAKWNIATRFSTIATRNGKTQRDFQLSQCEMQREFAIVEIAMRIRDRIAILNYERCPWGRPPIETDQENVQERALKLLDQYRKKSTLYRTNTLLVPLGDDFRYVSIDEAEVQPLGMFGSRIVRFPHVWLAENLIPEEADRINYSLPREIGSSEVVGFPSLSDDFFTYADRQQDYWSGYYVSRPFFKAFDRVLVQTLRASEILMVFLFGYCQRIQCKKLPIGYAYKLTAARRNSALFQHHDGVTGTAKNHVVLDYGIRMHTSLQDLQIFMSKAIEVLLGIRQEKSDQTPAQFDPEQMRSKDDAPPVHRAVSAREGTIQSVSQVSPDLQHDKSKFFTGRHRVHWKASVPAMGDVVEIENPHQTLTFDVNRGLLQKVIQKSGPQIVVAEEVSVYSITGGAYLFVPEGEAVPIIQSGGHLVISEGPLMQEGNYYPMPSLAFMQGSNGQRFSFHSQQSLGAASLKQGWLEIMLDRRLAKDDGSGLGQGVLDNRVMIAVFHLLLETNISSTLNPVSNPQPLSPSLLSHCVSAQLNHPLHAFIAKKPQDISVRTHWRPFSPLTAPLPFDLHIVSFKVPQPAKYSQQQLGDPRFVLMVHRRNWDPSYCPKARSQCTSMADEPVNLCMFNGLEVLKVKPTSLNLLHDDTEMLGYAEQFGDVSLTKVV</sequence>
<dbReference type="PANTHER" id="PTHR11607">
    <property type="entry name" value="ALPHA-MANNOSIDASE"/>
    <property type="match status" value="1"/>
</dbReference>
<comment type="similarity">
    <text evidence="2">Belongs to the glycosyl hydrolase 38 family.</text>
</comment>
<dbReference type="EMBL" id="VEPZ02000831">
    <property type="protein sequence ID" value="KAE8717150.1"/>
    <property type="molecule type" value="Genomic_DNA"/>
</dbReference>
<dbReference type="Gene3D" id="3.20.110.10">
    <property type="entry name" value="Glycoside hydrolase 38, N terminal domain"/>
    <property type="match status" value="1"/>
</dbReference>
<organism evidence="8 9">
    <name type="scientific">Hibiscus syriacus</name>
    <name type="common">Rose of Sharon</name>
    <dbReference type="NCBI Taxonomy" id="106335"/>
    <lineage>
        <taxon>Eukaryota</taxon>
        <taxon>Viridiplantae</taxon>
        <taxon>Streptophyta</taxon>
        <taxon>Embryophyta</taxon>
        <taxon>Tracheophyta</taxon>
        <taxon>Spermatophyta</taxon>
        <taxon>Magnoliopsida</taxon>
        <taxon>eudicotyledons</taxon>
        <taxon>Gunneridae</taxon>
        <taxon>Pentapetalae</taxon>
        <taxon>rosids</taxon>
        <taxon>malvids</taxon>
        <taxon>Malvales</taxon>
        <taxon>Malvaceae</taxon>
        <taxon>Malvoideae</taxon>
        <taxon>Hibiscus</taxon>
    </lineage>
</organism>
<dbReference type="GO" id="GO:0006491">
    <property type="term" value="P:N-glycan processing"/>
    <property type="evidence" value="ECO:0007669"/>
    <property type="project" value="TreeGrafter"/>
</dbReference>
<keyword evidence="6" id="KW-0326">Glycosidase</keyword>